<accession>M6WTV3</accession>
<reference evidence="2 3" key="1">
    <citation type="submission" date="2013-01" db="EMBL/GenBank/DDBJ databases">
        <authorList>
            <person name="Harkins D.M."/>
            <person name="Durkin A.S."/>
            <person name="Brinkac L.M."/>
            <person name="Haft D.H."/>
            <person name="Selengut J.D."/>
            <person name="Sanka R."/>
            <person name="DePew J."/>
            <person name="Purushe J."/>
            <person name="Picardeau M."/>
            <person name="Werts C."/>
            <person name="Goarant C."/>
            <person name="Vinetz J.M."/>
            <person name="Sutton G.G."/>
            <person name="Nierman W.C."/>
            <person name="Fouts D.E."/>
        </authorList>
    </citation>
    <scope>NUCLEOTIDE SEQUENCE [LARGE SCALE GENOMIC DNA]</scope>
    <source>
        <strain evidence="2 3">200901868</strain>
    </source>
</reference>
<organism evidence="2 3">
    <name type="scientific">Leptospira borgpetersenii serovar Pomona str. 200901868</name>
    <dbReference type="NCBI Taxonomy" id="1192866"/>
    <lineage>
        <taxon>Bacteria</taxon>
        <taxon>Pseudomonadati</taxon>
        <taxon>Spirochaetota</taxon>
        <taxon>Spirochaetia</taxon>
        <taxon>Leptospirales</taxon>
        <taxon>Leptospiraceae</taxon>
        <taxon>Leptospira</taxon>
    </lineage>
</organism>
<dbReference type="EMBL" id="AKWF02000005">
    <property type="protein sequence ID" value="EMO65218.1"/>
    <property type="molecule type" value="Genomic_DNA"/>
</dbReference>
<evidence type="ECO:0000313" key="3">
    <source>
        <dbReference type="Proteomes" id="UP000012159"/>
    </source>
</evidence>
<feature type="region of interest" description="Disordered" evidence="1">
    <location>
        <begin position="39"/>
        <end position="58"/>
    </location>
</feature>
<evidence type="ECO:0000313" key="2">
    <source>
        <dbReference type="EMBL" id="EMO65218.1"/>
    </source>
</evidence>
<evidence type="ECO:0000256" key="1">
    <source>
        <dbReference type="SAM" id="MobiDB-lite"/>
    </source>
</evidence>
<gene>
    <name evidence="2" type="ORF">LEP1GSC133_1541</name>
</gene>
<name>M6WTV3_LEPBO</name>
<dbReference type="Proteomes" id="UP000012159">
    <property type="component" value="Unassembled WGS sequence"/>
</dbReference>
<protein>
    <submittedName>
        <fullName evidence="2">Uncharacterized protein</fullName>
    </submittedName>
</protein>
<comment type="caution">
    <text evidence="2">The sequence shown here is derived from an EMBL/GenBank/DDBJ whole genome shotgun (WGS) entry which is preliminary data.</text>
</comment>
<dbReference type="AlphaFoldDB" id="M6WTV3"/>
<proteinExistence type="predicted"/>
<sequence>MRTPTSLQKKKTFPSDRFYSMESVIVPAFFDLGLNRNKRSESFESPTGRRGRKSVDDV</sequence>